<protein>
    <recommendedName>
        <fullName evidence="4">Exosporium leader peptide</fullName>
    </recommendedName>
</protein>
<dbReference type="NCBIfam" id="TIGR03720">
    <property type="entry name" value="exospor_lead"/>
    <property type="match status" value="1"/>
</dbReference>
<evidence type="ECO:0000313" key="2">
    <source>
        <dbReference type="EMBL" id="PES98176.1"/>
    </source>
</evidence>
<gene>
    <name evidence="2" type="ORF">CN491_04690</name>
</gene>
<proteinExistence type="predicted"/>
<accession>A0A2C1F7L4</accession>
<dbReference type="EMBL" id="NTZF01000004">
    <property type="protein sequence ID" value="PES98176.1"/>
    <property type="molecule type" value="Genomic_DNA"/>
</dbReference>
<evidence type="ECO:0000313" key="3">
    <source>
        <dbReference type="Proteomes" id="UP000220900"/>
    </source>
</evidence>
<dbReference type="RefSeq" id="WP_098266952.1">
    <property type="nucleotide sequence ID" value="NZ_JAVIVZ010000001.1"/>
</dbReference>
<feature type="region of interest" description="Disordered" evidence="1">
    <location>
        <begin position="1"/>
        <end position="22"/>
    </location>
</feature>
<organism evidence="2 3">
    <name type="scientific">Bacillus cereus</name>
    <dbReference type="NCBI Taxonomy" id="1396"/>
    <lineage>
        <taxon>Bacteria</taxon>
        <taxon>Bacillati</taxon>
        <taxon>Bacillota</taxon>
        <taxon>Bacilli</taxon>
        <taxon>Bacillales</taxon>
        <taxon>Bacillaceae</taxon>
        <taxon>Bacillus</taxon>
        <taxon>Bacillus cereus group</taxon>
    </lineage>
</organism>
<name>A0A2C1F7L4_BACCE</name>
<dbReference type="Proteomes" id="UP000220900">
    <property type="component" value="Unassembled WGS sequence"/>
</dbReference>
<evidence type="ECO:0000256" key="1">
    <source>
        <dbReference type="SAM" id="MobiDB-lite"/>
    </source>
</evidence>
<evidence type="ECO:0008006" key="4">
    <source>
        <dbReference type="Google" id="ProtNLM"/>
    </source>
</evidence>
<feature type="compositionally biased region" description="Polar residues" evidence="1">
    <location>
        <begin position="1"/>
        <end position="12"/>
    </location>
</feature>
<sequence>MDKFLSSATLNPGSIGPTLPPM</sequence>
<dbReference type="AlphaFoldDB" id="A0A2C1F7L4"/>
<reference evidence="2 3" key="1">
    <citation type="submission" date="2017-09" db="EMBL/GenBank/DDBJ databases">
        <title>Large-scale bioinformatics analysis of Bacillus genomes uncovers conserved roles of natural products in bacterial physiology.</title>
        <authorList>
            <consortium name="Agbiome Team Llc"/>
            <person name="Bleich R.M."/>
            <person name="Grubbs K.J."/>
            <person name="Santa Maria K.C."/>
            <person name="Allen S.E."/>
            <person name="Farag S."/>
            <person name="Shank E.A."/>
            <person name="Bowers A."/>
        </authorList>
    </citation>
    <scope>NUCLEOTIDE SEQUENCE [LARGE SCALE GENOMIC DNA]</scope>
    <source>
        <strain evidence="2 3">AFS002368</strain>
    </source>
</reference>
<dbReference type="InterPro" id="IPR021201">
    <property type="entry name" value="Leader_pep_exosporium"/>
</dbReference>
<comment type="caution">
    <text evidence="2">The sequence shown here is derived from an EMBL/GenBank/DDBJ whole genome shotgun (WGS) entry which is preliminary data.</text>
</comment>